<gene>
    <name evidence="6" type="ORF">GCM10011512_25490</name>
</gene>
<proteinExistence type="predicted"/>
<evidence type="ECO:0000259" key="5">
    <source>
        <dbReference type="Pfam" id="PF00890"/>
    </source>
</evidence>
<keyword evidence="7" id="KW-1185">Reference proteome</keyword>
<evidence type="ECO:0000256" key="2">
    <source>
        <dbReference type="ARBA" id="ARBA00022630"/>
    </source>
</evidence>
<dbReference type="PANTHER" id="PTHR43400">
    <property type="entry name" value="FUMARATE REDUCTASE"/>
    <property type="match status" value="1"/>
</dbReference>
<protein>
    <submittedName>
        <fullName evidence="6">FAD-binding dehydrogenase</fullName>
    </submittedName>
</protein>
<dbReference type="Gene3D" id="3.90.700.10">
    <property type="entry name" value="Succinate dehydrogenase/fumarate reductase flavoprotein, catalytic domain"/>
    <property type="match status" value="1"/>
</dbReference>
<keyword evidence="3" id="KW-0274">FAD</keyword>
<comment type="cofactor">
    <cofactor evidence="1">
        <name>FAD</name>
        <dbReference type="ChEBI" id="CHEBI:57692"/>
    </cofactor>
</comment>
<feature type="domain" description="FAD-dependent oxidoreductase 2 FAD-binding" evidence="5">
    <location>
        <begin position="13"/>
        <end position="553"/>
    </location>
</feature>
<dbReference type="Pfam" id="PF00890">
    <property type="entry name" value="FAD_binding_2"/>
    <property type="match status" value="1"/>
</dbReference>
<dbReference type="Proteomes" id="UP000597761">
    <property type="component" value="Unassembled WGS sequence"/>
</dbReference>
<sequence>MAGPREPTDEEFDVVVVGSGAGGLSTAVTAAHHGLRVLVLERGRHCGGATSRSGGWMWTPRTEFARADGVDESLDDVKEYVRAAVGDDYDETRVDAFLRRAPEMVSFFQHHTVLQFTPGEKINDIYGDLPHAGTGHRSVGPAPLDGRTLPRSLRRILAPQYWETSFLGMGIMAGPDLQGFLAASKFQLHGWVHSARRVLGYLCDLLTTGAGQHWVNGVALTGRLVKSAVDSDVDIRVCHRVTALTRDDAGRVSGVVVETPRGRRTIGARRGVVLATGGFSASAAMRREFFPHNRDADDHVTLAPATADGAGIALGRSVGGVLDATGASAAAWCPVSLVPYRNGRSGVFPHIMDRAKPGAIGVRRDGRRFVNEANGYWDYVTAMNEATPDGEQAEAWQIADARAVARYPFGFAMPRPVPKLPFLRSGYLVKADTLEELAERCGIDPAQLAATVAAFNEHARRGEDPAFHRGQTPFNRYGGDPDVGPNPSLAPIEKAPFYAVHVRQGSFGTFAGLRADERARLLDEHGVPIPGVHVVGVDQKNVFGGHYPAGGVNIGPAMTFGYIAALDLAATDPAAGSQPERAGEPVPTT</sequence>
<dbReference type="InterPro" id="IPR003953">
    <property type="entry name" value="FAD-dep_OxRdtase_2_FAD-bd"/>
</dbReference>
<dbReference type="InterPro" id="IPR027477">
    <property type="entry name" value="Succ_DH/fumarate_Rdtase_cat_sf"/>
</dbReference>
<accession>A0ABQ1PHT7</accession>
<name>A0ABQ1PHT7_9MICC</name>
<dbReference type="EMBL" id="BMJI01000019">
    <property type="protein sequence ID" value="GGC97380.1"/>
    <property type="molecule type" value="Genomic_DNA"/>
</dbReference>
<dbReference type="SUPFAM" id="SSF51905">
    <property type="entry name" value="FAD/NAD(P)-binding domain"/>
    <property type="match status" value="1"/>
</dbReference>
<dbReference type="InterPro" id="IPR036188">
    <property type="entry name" value="FAD/NAD-bd_sf"/>
</dbReference>
<reference evidence="7" key="1">
    <citation type="journal article" date="2019" name="Int. J. Syst. Evol. Microbiol.">
        <title>The Global Catalogue of Microorganisms (GCM) 10K type strain sequencing project: providing services to taxonomists for standard genome sequencing and annotation.</title>
        <authorList>
            <consortium name="The Broad Institute Genomics Platform"/>
            <consortium name="The Broad Institute Genome Sequencing Center for Infectious Disease"/>
            <person name="Wu L."/>
            <person name="Ma J."/>
        </authorList>
    </citation>
    <scope>NUCLEOTIDE SEQUENCE [LARGE SCALE GENOMIC DNA]</scope>
    <source>
        <strain evidence="7">CGMCC 1.15480</strain>
    </source>
</reference>
<evidence type="ECO:0000313" key="6">
    <source>
        <dbReference type="EMBL" id="GGC97380.1"/>
    </source>
</evidence>
<dbReference type="Gene3D" id="3.50.50.60">
    <property type="entry name" value="FAD/NAD(P)-binding domain"/>
    <property type="match status" value="2"/>
</dbReference>
<dbReference type="SUPFAM" id="SSF56425">
    <property type="entry name" value="Succinate dehydrogenase/fumarate reductase flavoprotein, catalytic domain"/>
    <property type="match status" value="1"/>
</dbReference>
<keyword evidence="4" id="KW-0560">Oxidoreductase</keyword>
<dbReference type="PRINTS" id="PR00411">
    <property type="entry name" value="PNDRDTASEI"/>
</dbReference>
<evidence type="ECO:0000256" key="1">
    <source>
        <dbReference type="ARBA" id="ARBA00001974"/>
    </source>
</evidence>
<keyword evidence="2" id="KW-0285">Flavoprotein</keyword>
<evidence type="ECO:0000256" key="4">
    <source>
        <dbReference type="ARBA" id="ARBA00023002"/>
    </source>
</evidence>
<dbReference type="PANTHER" id="PTHR43400:SF10">
    <property type="entry name" value="3-OXOSTEROID 1-DEHYDROGENASE"/>
    <property type="match status" value="1"/>
</dbReference>
<evidence type="ECO:0000313" key="7">
    <source>
        <dbReference type="Proteomes" id="UP000597761"/>
    </source>
</evidence>
<evidence type="ECO:0000256" key="3">
    <source>
        <dbReference type="ARBA" id="ARBA00022827"/>
    </source>
</evidence>
<dbReference type="InterPro" id="IPR050315">
    <property type="entry name" value="FAD-oxidoreductase_2"/>
</dbReference>
<comment type="caution">
    <text evidence="6">The sequence shown here is derived from an EMBL/GenBank/DDBJ whole genome shotgun (WGS) entry which is preliminary data.</text>
</comment>
<organism evidence="6 7">
    <name type="scientific">Tersicoccus solisilvae</name>
    <dbReference type="NCBI Taxonomy" id="1882339"/>
    <lineage>
        <taxon>Bacteria</taxon>
        <taxon>Bacillati</taxon>
        <taxon>Actinomycetota</taxon>
        <taxon>Actinomycetes</taxon>
        <taxon>Micrococcales</taxon>
        <taxon>Micrococcaceae</taxon>
        <taxon>Tersicoccus</taxon>
    </lineage>
</organism>